<dbReference type="SUPFAM" id="SSF46548">
    <property type="entry name" value="alpha-helical ferredoxin"/>
    <property type="match status" value="1"/>
</dbReference>
<dbReference type="Pfam" id="PF08331">
    <property type="entry name" value="QueG_DUF1730"/>
    <property type="match status" value="1"/>
</dbReference>
<evidence type="ECO:0000313" key="11">
    <source>
        <dbReference type="EMBL" id="MDT7041309.1"/>
    </source>
</evidence>
<comment type="catalytic activity">
    <reaction evidence="9">
        <text>epoxyqueuosine(34) in tRNA + AH2 = queuosine(34) in tRNA + A + H2O</text>
        <dbReference type="Rhea" id="RHEA:32159"/>
        <dbReference type="Rhea" id="RHEA-COMP:18571"/>
        <dbReference type="Rhea" id="RHEA-COMP:18582"/>
        <dbReference type="ChEBI" id="CHEBI:13193"/>
        <dbReference type="ChEBI" id="CHEBI:15377"/>
        <dbReference type="ChEBI" id="CHEBI:17499"/>
        <dbReference type="ChEBI" id="CHEBI:194431"/>
        <dbReference type="ChEBI" id="CHEBI:194443"/>
        <dbReference type="EC" id="1.17.99.6"/>
    </reaction>
</comment>
<feature type="binding site" evidence="9">
    <location>
        <position position="258"/>
    </location>
    <ligand>
        <name>[4Fe-4S] cluster</name>
        <dbReference type="ChEBI" id="CHEBI:49883"/>
        <label>2</label>
    </ligand>
</feature>
<feature type="binding site" evidence="9">
    <location>
        <position position="72"/>
    </location>
    <ligand>
        <name>cob(II)alamin</name>
        <dbReference type="ChEBI" id="CHEBI:16304"/>
    </ligand>
</feature>
<feature type="binding site" evidence="9">
    <location>
        <position position="205"/>
    </location>
    <ligand>
        <name>[4Fe-4S] cluster</name>
        <dbReference type="ChEBI" id="CHEBI:49883"/>
        <label>1</label>
    </ligand>
</feature>
<evidence type="ECO:0000256" key="5">
    <source>
        <dbReference type="ARBA" id="ARBA00022785"/>
    </source>
</evidence>
<keyword evidence="9" id="KW-0170">Cobalt</keyword>
<keyword evidence="4 9" id="KW-0479">Metal-binding</keyword>
<keyword evidence="8 9" id="KW-0411">Iron-sulfur</keyword>
<evidence type="ECO:0000256" key="3">
    <source>
        <dbReference type="ARBA" id="ARBA00022694"/>
    </source>
</evidence>
<comment type="subunit">
    <text evidence="9">Monomer.</text>
</comment>
<dbReference type="HAMAP" id="MF_00916">
    <property type="entry name" value="QueG"/>
    <property type="match status" value="1"/>
</dbReference>
<feature type="binding site" evidence="9">
    <location>
        <position position="199"/>
    </location>
    <ligand>
        <name>[4Fe-4S] cluster</name>
        <dbReference type="ChEBI" id="CHEBI:49883"/>
        <label>1</label>
    </ligand>
</feature>
<dbReference type="Gene3D" id="3.30.70.20">
    <property type="match status" value="1"/>
</dbReference>
<accession>A0ABU3K4H9</accession>
<keyword evidence="6 9" id="KW-0560">Oxidoreductase</keyword>
<feature type="binding site" evidence="9">
    <location>
        <position position="169"/>
    </location>
    <ligand>
        <name>cob(II)alamin</name>
        <dbReference type="ChEBI" id="CHEBI:16304"/>
    </ligand>
</feature>
<evidence type="ECO:0000256" key="9">
    <source>
        <dbReference type="HAMAP-Rule" id="MF_00916"/>
    </source>
</evidence>
<evidence type="ECO:0000256" key="4">
    <source>
        <dbReference type="ARBA" id="ARBA00022723"/>
    </source>
</evidence>
<comment type="similarity">
    <text evidence="9">Belongs to the QueG family.</text>
</comment>
<keyword evidence="7 9" id="KW-0408">Iron</keyword>
<name>A0ABU3K4H9_9BACT</name>
<feature type="binding site" evidence="9">
    <location>
        <position position="262"/>
    </location>
    <ligand>
        <name>[4Fe-4S] cluster</name>
        <dbReference type="ChEBI" id="CHEBI:49883"/>
        <label>1</label>
    </ligand>
</feature>
<evidence type="ECO:0000256" key="8">
    <source>
        <dbReference type="ARBA" id="ARBA00023014"/>
    </source>
</evidence>
<dbReference type="InterPro" id="IPR017900">
    <property type="entry name" value="4Fe4S_Fe_S_CS"/>
</dbReference>
<keyword evidence="5 9" id="KW-0671">Queuosine biosynthesis</keyword>
<feature type="binding site" evidence="9">
    <location>
        <position position="227"/>
    </location>
    <ligand>
        <name>cob(II)alamin</name>
        <dbReference type="ChEBI" id="CHEBI:16304"/>
    </ligand>
</feature>
<gene>
    <name evidence="9 11" type="primary">queG</name>
    <name evidence="11" type="ORF">PPG34_03045</name>
</gene>
<organism evidence="11 12">
    <name type="scientific">Candidatus Nitronereus thalassa</name>
    <dbReference type="NCBI Taxonomy" id="3020898"/>
    <lineage>
        <taxon>Bacteria</taxon>
        <taxon>Pseudomonadati</taxon>
        <taxon>Nitrospirota</taxon>
        <taxon>Nitrospiria</taxon>
        <taxon>Nitrospirales</taxon>
        <taxon>Nitrospiraceae</taxon>
        <taxon>Candidatus Nitronereus</taxon>
    </lineage>
</organism>
<dbReference type="InterPro" id="IPR004453">
    <property type="entry name" value="QueG"/>
</dbReference>
<keyword evidence="2 9" id="KW-0963">Cytoplasm</keyword>
<evidence type="ECO:0000256" key="7">
    <source>
        <dbReference type="ARBA" id="ARBA00023004"/>
    </source>
</evidence>
<dbReference type="RefSeq" id="WP_313831664.1">
    <property type="nucleotide sequence ID" value="NZ_JAQOUE010000001.1"/>
</dbReference>
<dbReference type="EMBL" id="JAQOUE010000001">
    <property type="protein sequence ID" value="MDT7041309.1"/>
    <property type="molecule type" value="Genomic_DNA"/>
</dbReference>
<dbReference type="PROSITE" id="PS51379">
    <property type="entry name" value="4FE4S_FER_2"/>
    <property type="match status" value="1"/>
</dbReference>
<dbReference type="Proteomes" id="UP001250932">
    <property type="component" value="Unassembled WGS sequence"/>
</dbReference>
<dbReference type="Pfam" id="PF13484">
    <property type="entry name" value="Fer4_16"/>
    <property type="match status" value="1"/>
</dbReference>
<evidence type="ECO:0000256" key="6">
    <source>
        <dbReference type="ARBA" id="ARBA00023002"/>
    </source>
</evidence>
<dbReference type="PROSITE" id="PS00198">
    <property type="entry name" value="4FE4S_FER_1"/>
    <property type="match status" value="1"/>
</dbReference>
<evidence type="ECO:0000313" key="12">
    <source>
        <dbReference type="Proteomes" id="UP001250932"/>
    </source>
</evidence>
<dbReference type="InterPro" id="IPR013542">
    <property type="entry name" value="QueG_DUF1730"/>
</dbReference>
<feature type="active site" description="Proton donor" evidence="9">
    <location>
        <position position="145"/>
    </location>
</feature>
<comment type="cofactor">
    <cofactor evidence="9">
        <name>[4Fe-4S] cluster</name>
        <dbReference type="ChEBI" id="CHEBI:49883"/>
    </cofactor>
    <text evidence="9">Binds 2 [4Fe-4S] clusters per monomer.</text>
</comment>
<protein>
    <recommendedName>
        <fullName evidence="9">Epoxyqueuosine reductase</fullName>
        <ecNumber evidence="9">1.17.99.6</ecNumber>
    </recommendedName>
    <alternativeName>
        <fullName evidence="9">Queuosine biosynthesis protein QueG</fullName>
    </alternativeName>
</protein>
<feature type="binding site" evidence="9">
    <location>
        <position position="180"/>
    </location>
    <ligand>
        <name>cob(II)alamin</name>
        <dbReference type="ChEBI" id="CHEBI:16304"/>
    </ligand>
</feature>
<keyword evidence="9" id="KW-0846">Cobalamin</keyword>
<feature type="binding site" evidence="9">
    <location>
        <position position="145"/>
    </location>
    <ligand>
        <name>cob(II)alamin</name>
        <dbReference type="ChEBI" id="CHEBI:16304"/>
    </ligand>
</feature>
<comment type="caution">
    <text evidence="11">The sequence shown here is derived from an EMBL/GenBank/DDBJ whole genome shotgun (WGS) entry which is preliminary data.</text>
</comment>
<keyword evidence="1 9" id="KW-0004">4Fe-4S</keyword>
<dbReference type="EC" id="1.17.99.6" evidence="9"/>
<evidence type="ECO:0000259" key="10">
    <source>
        <dbReference type="PROSITE" id="PS51379"/>
    </source>
</evidence>
<dbReference type="InterPro" id="IPR017896">
    <property type="entry name" value="4Fe4S_Fe-S-bd"/>
</dbReference>
<comment type="cofactor">
    <cofactor evidence="9">
        <name>cob(II)alamin</name>
        <dbReference type="ChEBI" id="CHEBI:16304"/>
    </cofactor>
</comment>
<comment type="caution">
    <text evidence="9">Lacks conserved residue(s) required for the propagation of feature annotation.</text>
</comment>
<comment type="pathway">
    <text evidence="9">tRNA modification; tRNA-queuosine biosynthesis.</text>
</comment>
<feature type="domain" description="4Fe-4S ferredoxin-type" evidence="10">
    <location>
        <begin position="190"/>
        <end position="219"/>
    </location>
</feature>
<feature type="binding site" evidence="9">
    <location>
        <begin position="255"/>
        <end position="256"/>
    </location>
    <ligand>
        <name>cob(II)alamin</name>
        <dbReference type="ChEBI" id="CHEBI:16304"/>
    </ligand>
</feature>
<dbReference type="PANTHER" id="PTHR30002">
    <property type="entry name" value="EPOXYQUEUOSINE REDUCTASE"/>
    <property type="match status" value="1"/>
</dbReference>
<keyword evidence="3 9" id="KW-0819">tRNA processing</keyword>
<dbReference type="NCBIfam" id="TIGR00276">
    <property type="entry name" value="tRNA epoxyqueuosine(34) reductase QueG"/>
    <property type="match status" value="1"/>
</dbReference>
<dbReference type="PANTHER" id="PTHR30002:SF4">
    <property type="entry name" value="EPOXYQUEUOSINE REDUCTASE"/>
    <property type="match status" value="1"/>
</dbReference>
<feature type="binding site" evidence="9">
    <location>
        <position position="202"/>
    </location>
    <ligand>
        <name>[4Fe-4S] cluster</name>
        <dbReference type="ChEBI" id="CHEBI:49883"/>
        <label>1</label>
    </ligand>
</feature>
<keyword evidence="12" id="KW-1185">Reference proteome</keyword>
<evidence type="ECO:0000256" key="2">
    <source>
        <dbReference type="ARBA" id="ARBA00022490"/>
    </source>
</evidence>
<comment type="function">
    <text evidence="9">Catalyzes the conversion of epoxyqueuosine (oQ) to queuosine (Q), which is a hypermodified base found in the wobble positions of tRNA(Asp), tRNA(Asn), tRNA(His) and tRNA(Tyr).</text>
</comment>
<sequence>MSLTDLIKQAAISEGFDVVGISRLSPLESITNTQPSSTAPLQTKSLLQHLQDWLSFGYHGTMQWMAKDPDRRTDPRKILLGCETIISVGVNYWTERDPNEGPGNGRIARYAWGKDYHRLIKKRLKHLEQSILQLAPDSRTRSYVDTGPVMEKVWAQRAGLGWIGKHSNLVSTTFGSWLLLGEILTTLELTPDEPGTDLCGTCTLCLEACPTQAIVEPYVVDATKCISYLTIEHRGDLDSIPKSLRSKMGNRIFGCDDCLDVCPYNVNSRPTLEGAFLPTPITQSPNLTQLSQMTEAVFASTFEGTPIRRPKHTGFQRNVDIAISNDRTMNNKASAIPQL</sequence>
<dbReference type="GO" id="GO:0052693">
    <property type="term" value="F:epoxyqueuosine reductase activity"/>
    <property type="evidence" value="ECO:0007669"/>
    <property type="project" value="UniProtKB-EC"/>
</dbReference>
<feature type="binding site" evidence="9">
    <location>
        <position position="225"/>
    </location>
    <ligand>
        <name>[4Fe-4S] cluster</name>
        <dbReference type="ChEBI" id="CHEBI:49883"/>
        <label>2</label>
    </ligand>
</feature>
<feature type="binding site" evidence="9">
    <location>
        <position position="255"/>
    </location>
    <ligand>
        <name>[4Fe-4S] cluster</name>
        <dbReference type="ChEBI" id="CHEBI:49883"/>
        <label>2</label>
    </ligand>
</feature>
<proteinExistence type="inferred from homology"/>
<comment type="subcellular location">
    <subcellularLocation>
        <location evidence="9">Cytoplasm</location>
    </subcellularLocation>
</comment>
<reference evidence="11 12" key="1">
    <citation type="journal article" date="2023" name="ISME J.">
        <title>Cultivation and genomic characterization of novel and ubiquitous marine nitrite-oxidizing bacteria from the Nitrospirales.</title>
        <authorList>
            <person name="Mueller A.J."/>
            <person name="Daebeler A."/>
            <person name="Herbold C.W."/>
            <person name="Kirkegaard R.H."/>
            <person name="Daims H."/>
        </authorList>
    </citation>
    <scope>NUCLEOTIDE SEQUENCE [LARGE SCALE GENOMIC DNA]</scope>
    <source>
        <strain evidence="11 12">EB</strain>
    </source>
</reference>
<feature type="binding site" evidence="9">
    <location>
        <position position="209"/>
    </location>
    <ligand>
        <name>[4Fe-4S] cluster</name>
        <dbReference type="ChEBI" id="CHEBI:49883"/>
        <label>2</label>
    </ligand>
</feature>
<evidence type="ECO:0000256" key="1">
    <source>
        <dbReference type="ARBA" id="ARBA00022485"/>
    </source>
</evidence>